<dbReference type="AlphaFoldDB" id="A0A2U9BTS1"/>
<protein>
    <submittedName>
        <fullName evidence="1">Uncharacterized protein</fullName>
    </submittedName>
</protein>
<evidence type="ECO:0000313" key="2">
    <source>
        <dbReference type="Proteomes" id="UP000246464"/>
    </source>
</evidence>
<reference evidence="1 2" key="1">
    <citation type="submission" date="2017-12" db="EMBL/GenBank/DDBJ databases">
        <title>Integrating genomic resources of turbot (Scophthalmus maximus) in depth evaluation of genetic and physical mapping variation across individuals.</title>
        <authorList>
            <person name="Martinez P."/>
        </authorList>
    </citation>
    <scope>NUCLEOTIDE SEQUENCE [LARGE SCALE GENOMIC DNA]</scope>
</reference>
<gene>
    <name evidence="1" type="ORF">SMAX5B_010312</name>
</gene>
<sequence>MDTVTAPRQAREPHKESLDYLTVCCRWTALLYNIAPLRHTDVAAAAMFRGEGENNSRELLVTRQHAGRVNVYLRARGWVA</sequence>
<keyword evidence="2" id="KW-1185">Reference proteome</keyword>
<organism evidence="1 2">
    <name type="scientific">Scophthalmus maximus</name>
    <name type="common">Turbot</name>
    <name type="synonym">Psetta maxima</name>
    <dbReference type="NCBI Taxonomy" id="52904"/>
    <lineage>
        <taxon>Eukaryota</taxon>
        <taxon>Metazoa</taxon>
        <taxon>Chordata</taxon>
        <taxon>Craniata</taxon>
        <taxon>Vertebrata</taxon>
        <taxon>Euteleostomi</taxon>
        <taxon>Actinopterygii</taxon>
        <taxon>Neopterygii</taxon>
        <taxon>Teleostei</taxon>
        <taxon>Neoteleostei</taxon>
        <taxon>Acanthomorphata</taxon>
        <taxon>Carangaria</taxon>
        <taxon>Pleuronectiformes</taxon>
        <taxon>Pleuronectoidei</taxon>
        <taxon>Scophthalmidae</taxon>
        <taxon>Scophthalmus</taxon>
    </lineage>
</organism>
<name>A0A2U9BTS1_SCOMX</name>
<accession>A0A2U9BTS1</accession>
<proteinExistence type="predicted"/>
<dbReference type="EMBL" id="CP026251">
    <property type="protein sequence ID" value="AWP07564.1"/>
    <property type="molecule type" value="Genomic_DNA"/>
</dbReference>
<evidence type="ECO:0000313" key="1">
    <source>
        <dbReference type="EMBL" id="AWP07564.1"/>
    </source>
</evidence>
<dbReference type="Proteomes" id="UP000246464">
    <property type="component" value="Chromosome 9"/>
</dbReference>